<sequence length="698" mass="80711">MTIQPEAEYHIPEKFIFAAGPLFITHTTKDNRSCVQIYKYPNVYLQCFLFRTSVYESDIDIIIDKEKSSIRITNNVDREVYIHSIQNIMPLFEEVYSDVGVSVRNGAYTKGVCTPTVYIHGCRVFSIESKEVEEFYYNTEQMKLYTYSPKISAITEYTLFTVERIYPRGICFISPEHASVYLPEKKYTIPIEYSPASSISFFYNNQTLRHILSCDGLIMYRNQFKRYPNDFIPSGVWKKHLYIYLFSAEKKRLLVLNSNLEIEFDMAASQVFVTDDYIFISKKENTVAHHIKTFKFAFILPGFVISNDVVSIEEIGEILLVFTTEKIIKQTTPLFSLFITEININTKEIKEFTAVPQKEFFITQTQCINLFKISLEKEKPHIITGIQNISIAKKGSNYVAFGISGNNILFFWMDNMASVSIEFIKKPFAIEKDSKKEEELLAGLAAWIDPITGTLYTVRECLYKESIFPIIILLCTRNILPFSLAFDIFSNSAEYKTSVERTLFHFLHIDEIELAIDLLDAVKTYAPHTYEEIVSVMVRLLDEKNTKKLYHIIDPEEISGFICAESLSRLILQDFSLFKRFVSSAVLQKKEHLVYNFVEFAYKIDDKQLHSHMLSCLLDNTMLYLSGMLLSKIDRNSSIDTHVDAEELVNTYKKTNHLIEQIKDTQEPAEILKDIFTGTDALLISMISEKLYIIKSAP</sequence>
<proteinExistence type="predicted"/>
<accession>I3EHI2</accession>
<reference evidence="1" key="1">
    <citation type="submission" date="2011-01" db="EMBL/GenBank/DDBJ databases">
        <title>The Genome Sequence of Nematocida parisii strain ERTm3.</title>
        <authorList>
            <consortium name="The Broad Institute Genome Sequencing Platform"/>
            <consortium name="The Broad Institute Genome Sequencing Center for Infectious Disease"/>
            <person name="Cuomo C."/>
            <person name="Troemel E."/>
            <person name="Young S.K."/>
            <person name="Zeng Q."/>
            <person name="Gargeya S."/>
            <person name="Fitzgerald M."/>
            <person name="Haas B."/>
            <person name="Abouelleil A."/>
            <person name="Alvarado L."/>
            <person name="Arachchi H.M."/>
            <person name="Berlin A."/>
            <person name="Chapman S.B."/>
            <person name="Gearin G."/>
            <person name="Goldberg J."/>
            <person name="Griggs A."/>
            <person name="Gujja S."/>
            <person name="Hansen M."/>
            <person name="Heiman D."/>
            <person name="Howarth C."/>
            <person name="Larimer J."/>
            <person name="Lui A."/>
            <person name="MacDonald P.J.P."/>
            <person name="McCowen C."/>
            <person name="Montmayeur A."/>
            <person name="Murphy C."/>
            <person name="Neiman D."/>
            <person name="Pearson M."/>
            <person name="Priest M."/>
            <person name="Roberts A."/>
            <person name="Saif S."/>
            <person name="Shea T."/>
            <person name="Sisk P."/>
            <person name="Stolte C."/>
            <person name="Sykes S."/>
            <person name="Wortman J."/>
            <person name="Nusbaum C."/>
            <person name="Birren B."/>
        </authorList>
    </citation>
    <scope>NUCLEOTIDE SEQUENCE</scope>
    <source>
        <strain evidence="1">ERTm3</strain>
    </source>
</reference>
<gene>
    <name evidence="1" type="ORF">NEQG_01369</name>
</gene>
<dbReference type="Proteomes" id="UP000002872">
    <property type="component" value="Unassembled WGS sequence"/>
</dbReference>
<dbReference type="OMA" id="KFAFILP"/>
<evidence type="ECO:0000313" key="2">
    <source>
        <dbReference type="Proteomes" id="UP000002872"/>
    </source>
</evidence>
<keyword evidence="2" id="KW-1185">Reference proteome</keyword>
<dbReference type="EMBL" id="GL870878">
    <property type="protein sequence ID" value="EIJ88679.1"/>
    <property type="molecule type" value="Genomic_DNA"/>
</dbReference>
<dbReference type="VEuPathDB" id="MicrosporidiaDB:NEQG_01369"/>
<dbReference type="HOGENOM" id="CLU_395388_0_0_1"/>
<dbReference type="InParanoid" id="I3EHI2"/>
<evidence type="ECO:0000313" key="1">
    <source>
        <dbReference type="EMBL" id="EIJ88679.1"/>
    </source>
</evidence>
<name>I3EHI2_NEMP3</name>
<dbReference type="AlphaFoldDB" id="I3EHI2"/>
<protein>
    <submittedName>
        <fullName evidence="1">Uncharacterized protein</fullName>
    </submittedName>
</protein>
<organism evidence="1 2">
    <name type="scientific">Nematocida parisii (strain ERTm3)</name>
    <name type="common">Nematode killer fungus</name>
    <dbReference type="NCBI Taxonomy" id="935791"/>
    <lineage>
        <taxon>Eukaryota</taxon>
        <taxon>Fungi</taxon>
        <taxon>Fungi incertae sedis</taxon>
        <taxon>Microsporidia</taxon>
        <taxon>Nematocida</taxon>
    </lineage>
</organism>
<dbReference type="OrthoDB" id="2195710at2759"/>